<dbReference type="Proteomes" id="UP001162480">
    <property type="component" value="Chromosome 3"/>
</dbReference>
<evidence type="ECO:0000256" key="1">
    <source>
        <dbReference type="SAM" id="MobiDB-lite"/>
    </source>
</evidence>
<organism evidence="2 3">
    <name type="scientific">Octopus vulgaris</name>
    <name type="common">Common octopus</name>
    <dbReference type="NCBI Taxonomy" id="6645"/>
    <lineage>
        <taxon>Eukaryota</taxon>
        <taxon>Metazoa</taxon>
        <taxon>Spiralia</taxon>
        <taxon>Lophotrochozoa</taxon>
        <taxon>Mollusca</taxon>
        <taxon>Cephalopoda</taxon>
        <taxon>Coleoidea</taxon>
        <taxon>Octopodiformes</taxon>
        <taxon>Octopoda</taxon>
        <taxon>Incirrata</taxon>
        <taxon>Octopodidae</taxon>
        <taxon>Octopus</taxon>
    </lineage>
</organism>
<name>A0AA36F0I0_OCTVU</name>
<protein>
    <submittedName>
        <fullName evidence="2">Uncharacterized protein</fullName>
    </submittedName>
</protein>
<keyword evidence="3" id="KW-1185">Reference proteome</keyword>
<proteinExistence type="predicted"/>
<accession>A0AA36F0I0</accession>
<reference evidence="2" key="1">
    <citation type="submission" date="2023-08" db="EMBL/GenBank/DDBJ databases">
        <authorList>
            <person name="Alioto T."/>
            <person name="Alioto T."/>
            <person name="Gomez Garrido J."/>
        </authorList>
    </citation>
    <scope>NUCLEOTIDE SEQUENCE</scope>
</reference>
<feature type="region of interest" description="Disordered" evidence="1">
    <location>
        <begin position="50"/>
        <end position="69"/>
    </location>
</feature>
<evidence type="ECO:0000313" key="2">
    <source>
        <dbReference type="EMBL" id="CAI9719060.1"/>
    </source>
</evidence>
<evidence type="ECO:0000313" key="3">
    <source>
        <dbReference type="Proteomes" id="UP001162480"/>
    </source>
</evidence>
<dbReference type="EMBL" id="OX597816">
    <property type="protein sequence ID" value="CAI9719060.1"/>
    <property type="molecule type" value="Genomic_DNA"/>
</dbReference>
<sequence>MKPNHDGYAEVQINHHEYNIVITIILNLSSIDKKKAEEALQKMNGEVQNIKSGMPVEKNKKFKPSNESNAKHFNTKYQLLKKNLITVLNAYQALGLEMILKKTEAMIQVAPETGYAKPKILGERN</sequence>
<dbReference type="AlphaFoldDB" id="A0AA36F0I0"/>
<gene>
    <name evidence="2" type="ORF">OCTVUL_1B025086</name>
</gene>